<dbReference type="Pfam" id="PF01337">
    <property type="entry name" value="Barstar"/>
    <property type="match status" value="1"/>
</dbReference>
<evidence type="ECO:0000259" key="2">
    <source>
        <dbReference type="Pfam" id="PF01337"/>
    </source>
</evidence>
<protein>
    <submittedName>
        <fullName evidence="3">Barstar family protein</fullName>
    </submittedName>
</protein>
<dbReference type="Proteomes" id="UP001363035">
    <property type="component" value="Unassembled WGS sequence"/>
</dbReference>
<dbReference type="RefSeq" id="WP_134776503.1">
    <property type="nucleotide sequence ID" value="NZ_JAYLLN010000020.1"/>
</dbReference>
<name>A0ABU8I6S2_9SPHI</name>
<keyword evidence="4" id="KW-1185">Reference proteome</keyword>
<dbReference type="SUPFAM" id="SSF52038">
    <property type="entry name" value="Barstar-related"/>
    <property type="match status" value="1"/>
</dbReference>
<evidence type="ECO:0000256" key="1">
    <source>
        <dbReference type="ARBA" id="ARBA00006845"/>
    </source>
</evidence>
<dbReference type="InterPro" id="IPR000468">
    <property type="entry name" value="Barstar"/>
</dbReference>
<gene>
    <name evidence="3" type="ORF">VJ786_09530</name>
</gene>
<evidence type="ECO:0000313" key="4">
    <source>
        <dbReference type="Proteomes" id="UP001363035"/>
    </source>
</evidence>
<accession>A0ABU8I6S2</accession>
<proteinExistence type="inferred from homology"/>
<comment type="similarity">
    <text evidence="1">Belongs to the barstar family.</text>
</comment>
<dbReference type="InterPro" id="IPR035905">
    <property type="entry name" value="Barstar-like_sf"/>
</dbReference>
<organism evidence="3 4">
    <name type="scientific">Sphingobacterium tenebrionis</name>
    <dbReference type="NCBI Taxonomy" id="3111775"/>
    <lineage>
        <taxon>Bacteria</taxon>
        <taxon>Pseudomonadati</taxon>
        <taxon>Bacteroidota</taxon>
        <taxon>Sphingobacteriia</taxon>
        <taxon>Sphingobacteriales</taxon>
        <taxon>Sphingobacteriaceae</taxon>
        <taxon>Sphingobacterium</taxon>
    </lineage>
</organism>
<reference evidence="3 4" key="1">
    <citation type="submission" date="2024-01" db="EMBL/GenBank/DDBJ databases">
        <title>Sphingobacterium tenebrionis sp. nov., a novel endophyte isolated from tenebrio molitor intestines.</title>
        <authorList>
            <person name="Zhang C."/>
        </authorList>
    </citation>
    <scope>NUCLEOTIDE SEQUENCE [LARGE SCALE GENOMIC DNA]</scope>
    <source>
        <strain evidence="3 4">PU5-4</strain>
    </source>
</reference>
<dbReference type="EMBL" id="JAYLLN010000020">
    <property type="protein sequence ID" value="MEI5985144.1"/>
    <property type="molecule type" value="Genomic_DNA"/>
</dbReference>
<sequence>MKKEIVIEGALIHDKTSFYAEINRKFMENESWLLAESLDAFDDLLYGGFGAIKEKEEVLLIWKNFESNKKDLGYDFTLDFYKKKLEDPESFDSAAIQQKIDDLKNGNGQTYFEIIEEIISEHPNIELIKE</sequence>
<feature type="domain" description="Barstar (barnase inhibitor)" evidence="2">
    <location>
        <begin position="4"/>
        <end position="76"/>
    </location>
</feature>
<evidence type="ECO:0000313" key="3">
    <source>
        <dbReference type="EMBL" id="MEI5985144.1"/>
    </source>
</evidence>
<comment type="caution">
    <text evidence="3">The sequence shown here is derived from an EMBL/GenBank/DDBJ whole genome shotgun (WGS) entry which is preliminary data.</text>
</comment>
<dbReference type="Gene3D" id="3.30.370.10">
    <property type="entry name" value="Barstar-like"/>
    <property type="match status" value="1"/>
</dbReference>